<keyword evidence="1" id="KW-1015">Disulfide bond</keyword>
<sequence length="1092" mass="114161">VKLAVMLISLSTKMFKGVILLLLASALGCVPRQLTITDEAGLKALADCPCCAVELGSDVTLSENWEPVSLFTGTLNGRGKTITVSSFTFSDGYGGIFKHLNQSKIVNLKIRANTEVKGSFIYFGLLAAIATDSYFSQVVVEGTLSIASSLSVPPADTISVGGALGYLTGVEPASDILVKLQMTVTTAGSDTVRLNVGMGVGLVEHAALSAVHATGSLKVTGPARFTVGGIVGNSTGTVQRSESYPAELTVTRTGSAATTGFSYELDLVVGGIAGICSAIQHSRAVIPNMKVTGISTVGGAAGYLTRGTSMSSSSWTNATIRVTAAGDITAGGFVGWSLSSIRNCTSVGNVHLHTQDQPLPPTVSVGPETAGGGFAGRVSADVDECYAYPESVVCISDNCVSYCGGFIGIFHRQNSSIVVKNSAAVTKLVNATGGLYGIAAGFLSRTENEHVHSGAVYLCAAHGDVIYSSESGEDKATSWKSSISAGFVGYAEYLQISNTYAVTNKVISGGYAFSTAAGYGGSLRYRSTIQDSFAVVNTALEVKASFLRTLYPGYDETQAPDDTLTGGASFVAEVYRNSFIDRCYGRAESINITVDAANSIEGNRLALLGGLSMLTMTGKLSDSFADVKTMKMKINSTKVQPHVGTIGGLVSSLGAIDDCWARVGETTMEYSDTTAASPELDGGIGGIVGSLHLGSTVSNSIAYQTKPISISGFVPKNLGSVIGYLHDGVVRRVIVNVSFIGLTSQDQPKAFGGLNVSNINAAMAGQVYYLNTANTGNCGDPTANADFNAKFGSQLHCVGADAMQNSATYDGINFADDSIFGHDTTGYPYLRNLPTLSNPSKEGFVDNLRKPSALGVTKERRWNYDKVWANSDDTFNHCPHLKSFKSLGGGQVYVTPGQFSCSPGYSGAFCSTFQCTINRDCGSGGRCDVSTGSCECGLGLYGSSCSESFCGSNCNRNGICTQLDNYVFTCACDQTSYKHAEACRVGCTNLMNGICIGPGDAICDIPYVSTGTGMCVSPDALFVPVRQLYSTHKVMSGIAIALTIVSVVLIAGIVTLIVFLLKAKRMGPTGNYMKMQPQDSIPLEEYAARSVL</sequence>
<reference evidence="6" key="1">
    <citation type="submission" date="2012-02" db="EMBL/GenBank/DDBJ databases">
        <title>Genome sequencing of Giardia lamblia Genotypes A2 and B isolates (DH and GS) and comparative analysis with the genomes of Genotypes A1 and E (WB and Pig).</title>
        <authorList>
            <person name="Adam R."/>
            <person name="Dahlstrom E."/>
            <person name="Martens C."/>
            <person name="Bruno D."/>
            <person name="Barbian K."/>
            <person name="Porcella S.F."/>
            <person name="Nash T."/>
        </authorList>
    </citation>
    <scope>NUCLEOTIDE SEQUENCE</scope>
    <source>
        <strain evidence="6">DH</strain>
    </source>
</reference>
<evidence type="ECO:0000259" key="4">
    <source>
        <dbReference type="PROSITE" id="PS50026"/>
    </source>
</evidence>
<evidence type="ECO:0000256" key="3">
    <source>
        <dbReference type="SAM" id="SignalP"/>
    </source>
</evidence>
<dbReference type="Gene3D" id="2.160.20.110">
    <property type="match status" value="2"/>
</dbReference>
<dbReference type="InterPro" id="IPR000742">
    <property type="entry name" value="EGF"/>
</dbReference>
<evidence type="ECO:0000256" key="2">
    <source>
        <dbReference type="SAM" id="Phobius"/>
    </source>
</evidence>
<keyword evidence="2" id="KW-0812">Transmembrane</keyword>
<dbReference type="Gene3D" id="2.10.25.10">
    <property type="entry name" value="Laminin"/>
    <property type="match status" value="1"/>
</dbReference>
<evidence type="ECO:0000313" key="6">
    <source>
        <dbReference type="Proteomes" id="UP000018320"/>
    </source>
</evidence>
<keyword evidence="2" id="KW-1133">Transmembrane helix</keyword>
<organism evidence="5 6">
    <name type="scientific">Giardia intestinalis</name>
    <name type="common">Giardia lamblia</name>
    <dbReference type="NCBI Taxonomy" id="5741"/>
    <lineage>
        <taxon>Eukaryota</taxon>
        <taxon>Metamonada</taxon>
        <taxon>Diplomonadida</taxon>
        <taxon>Hexamitidae</taxon>
        <taxon>Giardiinae</taxon>
        <taxon>Giardia</taxon>
    </lineage>
</organism>
<accession>V6TKM5</accession>
<feature type="signal peptide" evidence="3">
    <location>
        <begin position="1"/>
        <end position="28"/>
    </location>
</feature>
<evidence type="ECO:0000313" key="5">
    <source>
        <dbReference type="EMBL" id="ESU39548.1"/>
    </source>
</evidence>
<dbReference type="VEuPathDB" id="GiardiaDB:DHA2_151138"/>
<feature type="transmembrane region" description="Helical" evidence="2">
    <location>
        <begin position="1034"/>
        <end position="1061"/>
    </location>
</feature>
<comment type="caution">
    <text evidence="5">The sequence shown here is derived from an EMBL/GenBank/DDBJ whole genome shotgun (WGS) entry which is preliminary data.</text>
</comment>
<dbReference type="VEuPathDB" id="GiardiaDB:GL50581_4096"/>
<feature type="chain" id="PRO_5004751736" evidence="3">
    <location>
        <begin position="29"/>
        <end position="1092"/>
    </location>
</feature>
<dbReference type="PROSITE" id="PS50026">
    <property type="entry name" value="EGF_3"/>
    <property type="match status" value="1"/>
</dbReference>
<gene>
    <name evidence="5" type="ORF">DHA2_151138</name>
</gene>
<protein>
    <submittedName>
        <fullName evidence="5">Putative peptidase, GLUG motif</fullName>
    </submittedName>
</protein>
<comment type="caution">
    <text evidence="1">Lacks conserved residue(s) required for the propagation of feature annotation.</text>
</comment>
<feature type="disulfide bond" evidence="1">
    <location>
        <begin position="936"/>
        <end position="945"/>
    </location>
</feature>
<dbReference type="PROSITE" id="PS00022">
    <property type="entry name" value="EGF_1"/>
    <property type="match status" value="1"/>
</dbReference>
<feature type="domain" description="EGF-like" evidence="4">
    <location>
        <begin position="911"/>
        <end position="946"/>
    </location>
</feature>
<dbReference type="EMBL" id="AHGT01000002">
    <property type="protein sequence ID" value="ESU39548.1"/>
    <property type="molecule type" value="Genomic_DNA"/>
</dbReference>
<reference evidence="5 6" key="2">
    <citation type="journal article" date="2013" name="Genome Biol. Evol.">
        <title>Genome sequencing of Giardia lamblia genotypes A2 and B isolates (DH and GS) and comparative analysis with the genomes of genotypes A1 and E (WB and Pig).</title>
        <authorList>
            <person name="Adam R.D."/>
            <person name="Dahlstrom E.W."/>
            <person name="Martens C.A."/>
            <person name="Bruno D.P."/>
            <person name="Barbian K.D."/>
            <person name="Ricklefs S.M."/>
            <person name="Hernandez M.M."/>
            <person name="Narla N.P."/>
            <person name="Patel R.B."/>
            <person name="Porcella S.F."/>
            <person name="Nash T.E."/>
        </authorList>
    </citation>
    <scope>NUCLEOTIDE SEQUENCE [LARGE SCALE GENOMIC DNA]</scope>
    <source>
        <strain evidence="5 6">DH</strain>
    </source>
</reference>
<keyword evidence="2" id="KW-0472">Membrane</keyword>
<keyword evidence="3" id="KW-0732">Signal</keyword>
<feature type="non-terminal residue" evidence="5">
    <location>
        <position position="1"/>
    </location>
</feature>
<evidence type="ECO:0000256" key="1">
    <source>
        <dbReference type="PROSITE-ProRule" id="PRU00076"/>
    </source>
</evidence>
<dbReference type="VEuPathDB" id="GiardiaDB:GL50803_00137747"/>
<dbReference type="VEuPathDB" id="GiardiaDB:QR46_0092"/>
<dbReference type="Proteomes" id="UP000018320">
    <property type="component" value="Unassembled WGS sequence"/>
</dbReference>
<keyword evidence="1" id="KW-0245">EGF-like domain</keyword>
<dbReference type="AlphaFoldDB" id="V6TKM5"/>
<proteinExistence type="predicted"/>
<name>V6TKM5_GIAIN</name>